<dbReference type="InterPro" id="IPR014001">
    <property type="entry name" value="Helicase_ATP-bd"/>
</dbReference>
<dbReference type="InterPro" id="IPR041236">
    <property type="entry name" value="PriA_C"/>
</dbReference>
<dbReference type="GO" id="GO:0016787">
    <property type="term" value="F:hydrolase activity"/>
    <property type="evidence" value="ECO:0007669"/>
    <property type="project" value="UniProtKB-KW"/>
</dbReference>
<dbReference type="GO" id="GO:0006310">
    <property type="term" value="P:DNA recombination"/>
    <property type="evidence" value="ECO:0007669"/>
    <property type="project" value="InterPro"/>
</dbReference>
<dbReference type="PANTHER" id="PTHR30580">
    <property type="entry name" value="PRIMOSOMAL PROTEIN N"/>
    <property type="match status" value="1"/>
</dbReference>
<feature type="binding site" evidence="12">
    <location>
        <position position="523"/>
    </location>
    <ligand>
        <name>Zn(2+)</name>
        <dbReference type="ChEBI" id="CHEBI:29105"/>
        <label>2</label>
    </ligand>
</feature>
<feature type="binding site" evidence="12">
    <location>
        <position position="514"/>
    </location>
    <ligand>
        <name>Zn(2+)</name>
        <dbReference type="ChEBI" id="CHEBI:29105"/>
        <label>1</label>
    </ligand>
</feature>
<dbReference type="PANTHER" id="PTHR30580:SF0">
    <property type="entry name" value="PRIMOSOMAL PROTEIN N"/>
    <property type="match status" value="1"/>
</dbReference>
<dbReference type="SMART" id="SM00490">
    <property type="entry name" value="HELICc"/>
    <property type="match status" value="1"/>
</dbReference>
<evidence type="ECO:0000313" key="15">
    <source>
        <dbReference type="Proteomes" id="UP001199424"/>
    </source>
</evidence>
<dbReference type="Pfam" id="PF17764">
    <property type="entry name" value="PriA_3primeBD"/>
    <property type="match status" value="1"/>
</dbReference>
<dbReference type="GO" id="GO:0003677">
    <property type="term" value="F:DNA binding"/>
    <property type="evidence" value="ECO:0007669"/>
    <property type="project" value="UniProtKB-UniRule"/>
</dbReference>
<feature type="binding site" evidence="12">
    <location>
        <position position="554"/>
    </location>
    <ligand>
        <name>Zn(2+)</name>
        <dbReference type="ChEBI" id="CHEBI:29105"/>
        <label>1</label>
    </ligand>
</feature>
<comment type="cofactor">
    <cofactor evidence="12">
        <name>Zn(2+)</name>
        <dbReference type="ChEBI" id="CHEBI:29105"/>
    </cofactor>
    <text evidence="12">Binds 2 zinc ions per subunit.</text>
</comment>
<evidence type="ECO:0000256" key="2">
    <source>
        <dbReference type="ARBA" id="ARBA00022705"/>
    </source>
</evidence>
<dbReference type="Pfam" id="PF00271">
    <property type="entry name" value="Helicase_C"/>
    <property type="match status" value="1"/>
</dbReference>
<dbReference type="Gene3D" id="3.40.50.300">
    <property type="entry name" value="P-loop containing nucleotide triphosphate hydrolases"/>
    <property type="match status" value="2"/>
</dbReference>
<keyword evidence="9 12" id="KW-0238">DNA-binding</keyword>
<dbReference type="Pfam" id="PF00270">
    <property type="entry name" value="DEAD"/>
    <property type="match status" value="1"/>
</dbReference>
<evidence type="ECO:0000313" key="14">
    <source>
        <dbReference type="EMBL" id="MCC2136172.1"/>
    </source>
</evidence>
<keyword evidence="8 12" id="KW-0067">ATP-binding</keyword>
<dbReference type="InterPro" id="IPR040498">
    <property type="entry name" value="PriA_CRR"/>
</dbReference>
<dbReference type="GO" id="GO:0008270">
    <property type="term" value="F:zinc ion binding"/>
    <property type="evidence" value="ECO:0007669"/>
    <property type="project" value="UniProtKB-UniRule"/>
</dbReference>
<dbReference type="GO" id="GO:0006269">
    <property type="term" value="P:DNA replication, synthesis of primer"/>
    <property type="evidence" value="ECO:0007669"/>
    <property type="project" value="UniProtKB-KW"/>
</dbReference>
<dbReference type="GO" id="GO:0006302">
    <property type="term" value="P:double-strand break repair"/>
    <property type="evidence" value="ECO:0007669"/>
    <property type="project" value="InterPro"/>
</dbReference>
<dbReference type="NCBIfam" id="TIGR00595">
    <property type="entry name" value="priA"/>
    <property type="match status" value="1"/>
</dbReference>
<organism evidence="14 15">
    <name type="scientific">Hominenteromicrobium mulieris</name>
    <dbReference type="NCBI Taxonomy" id="2885357"/>
    <lineage>
        <taxon>Bacteria</taxon>
        <taxon>Bacillati</taxon>
        <taxon>Bacillota</taxon>
        <taxon>Clostridia</taxon>
        <taxon>Eubacteriales</taxon>
        <taxon>Oscillospiraceae</taxon>
        <taxon>Hominenteromicrobium</taxon>
    </lineage>
</organism>
<dbReference type="Pfam" id="PF18074">
    <property type="entry name" value="PriA_C"/>
    <property type="match status" value="1"/>
</dbReference>
<keyword evidence="1 12" id="KW-0639">Primosome</keyword>
<comment type="subunit">
    <text evidence="12">Component of the replication restart primosome.</text>
</comment>
<evidence type="ECO:0000256" key="6">
    <source>
        <dbReference type="ARBA" id="ARBA00022806"/>
    </source>
</evidence>
<keyword evidence="5 12" id="KW-0378">Hydrolase</keyword>
<dbReference type="GO" id="GO:0005524">
    <property type="term" value="F:ATP binding"/>
    <property type="evidence" value="ECO:0007669"/>
    <property type="project" value="UniProtKB-UniRule"/>
</dbReference>
<keyword evidence="2 12" id="KW-0235">DNA replication</keyword>
<dbReference type="SUPFAM" id="SSF52540">
    <property type="entry name" value="P-loop containing nucleoside triphosphate hydrolases"/>
    <property type="match status" value="2"/>
</dbReference>
<dbReference type="GO" id="GO:1990077">
    <property type="term" value="C:primosome complex"/>
    <property type="evidence" value="ECO:0007669"/>
    <property type="project" value="UniProtKB-UniRule"/>
</dbReference>
<evidence type="ECO:0000256" key="1">
    <source>
        <dbReference type="ARBA" id="ARBA00022515"/>
    </source>
</evidence>
<dbReference type="InterPro" id="IPR041222">
    <property type="entry name" value="PriA_3primeBD"/>
</dbReference>
<comment type="caution">
    <text evidence="14">The sequence shown here is derived from an EMBL/GenBank/DDBJ whole genome shotgun (WGS) entry which is preliminary data.</text>
</comment>
<keyword evidence="3 12" id="KW-0479">Metal-binding</keyword>
<dbReference type="RefSeq" id="WP_308448724.1">
    <property type="nucleotide sequence ID" value="NZ_JAJEQC010000003.1"/>
</dbReference>
<evidence type="ECO:0000256" key="7">
    <source>
        <dbReference type="ARBA" id="ARBA00022833"/>
    </source>
</evidence>
<evidence type="ECO:0000256" key="4">
    <source>
        <dbReference type="ARBA" id="ARBA00022741"/>
    </source>
</evidence>
<feature type="binding site" evidence="12">
    <location>
        <position position="541"/>
    </location>
    <ligand>
        <name>Zn(2+)</name>
        <dbReference type="ChEBI" id="CHEBI:29105"/>
        <label>2</label>
    </ligand>
</feature>
<proteinExistence type="inferred from homology"/>
<comment type="similarity">
    <text evidence="12">Belongs to the helicase family. PriA subfamily.</text>
</comment>
<name>A0AAE3DI38_9FIRM</name>
<feature type="binding site" evidence="12">
    <location>
        <position position="538"/>
    </location>
    <ligand>
        <name>Zn(2+)</name>
        <dbReference type="ChEBI" id="CHEBI:29105"/>
        <label>2</label>
    </ligand>
</feature>
<keyword evidence="7 12" id="KW-0862">Zinc</keyword>
<dbReference type="HAMAP" id="MF_00983">
    <property type="entry name" value="PriA"/>
    <property type="match status" value="1"/>
</dbReference>
<evidence type="ECO:0000256" key="3">
    <source>
        <dbReference type="ARBA" id="ARBA00022723"/>
    </source>
</evidence>
<feature type="binding site" evidence="12">
    <location>
        <position position="511"/>
    </location>
    <ligand>
        <name>Zn(2+)</name>
        <dbReference type="ChEBI" id="CHEBI:29105"/>
        <label>1</label>
    </ligand>
</feature>
<dbReference type="PROSITE" id="PS51192">
    <property type="entry name" value="HELICASE_ATP_BIND_1"/>
    <property type="match status" value="1"/>
</dbReference>
<dbReference type="InterPro" id="IPR011545">
    <property type="entry name" value="DEAD/DEAH_box_helicase_dom"/>
</dbReference>
<sequence>MLAQLALENTTYRFDKPFTYSVPQALETAVRPGVRVTVPFGAGNRTRVAMVLSTSYESGAGQKLKAIASVLDKEPLLDDEMLALIPWMKSRCFCTLYDAVKVMIPAGIGYKLVNRYRMNAAFKNYDREAFTDTAWQIIVALTAAKNGLTGAELTERLGIEEKSSDLLSLLENGTVIRENAASRNAADATTRMVCAVPDFSGKLTPKQQSAFDTLCAIGTVTVRELSYYTGVSVGIIRTLADKGAAEIFEVERFRRPKQEMADIRLPQTLSAEQMNVAKDILRECDAAEPMVGLLYGVTGSGKTAVFLHVIRHVLTVGKGVIVTVPEISLTPQTLAVFTAAFGDTVAVFHSGLSVGERMDEWKRVRTGRAKIVVGTRSAVFAPVQNLGLIVMDEEQESTYKSESTPRYHARDIAKFRVNYNRAYCLLCSATPSVESYYMAQSGKYRYHALHHRYGDAVVPTVQLVDMNNEDLYRGKPMISMALARAVSENIRAGRQSILLLNRRGYHTYAVCKDCKTVAACPNCSISMTYHAANNRLMCHYCGHSEPAYVRCKACGGELTFSGGGTQKAEDQLREAFPEARILRVDTDTTANKYALEKKLNAFANGEYDIMIGTQMVAKGLDFENVTLVGVLSADQSLYSDDYRSNERTFDLLTQVVGRAGRGRYRGMALIQTHVPENPYLHLAAAQDYESFFETEIRFRRAMLYPPFADLLQIGFVGEKEDTVRAAAEHFSALLAETFRRDYPNLPLRLLRASAASVSRMGGKYRYKIIMKYKNSKAFRDAIASLLGVFSSDKRFLSVTAYADPNPDAIL</sequence>
<feature type="domain" description="Helicase ATP-binding" evidence="13">
    <location>
        <begin position="283"/>
        <end position="449"/>
    </location>
</feature>
<dbReference type="Pfam" id="PF18319">
    <property type="entry name" value="Zn_ribbon_PriA"/>
    <property type="match status" value="1"/>
</dbReference>
<reference evidence="14" key="1">
    <citation type="submission" date="2021-10" db="EMBL/GenBank/DDBJ databases">
        <title>Anaerobic single-cell dispensing facilitates the cultivation of human gut bacteria.</title>
        <authorList>
            <person name="Afrizal A."/>
        </authorList>
    </citation>
    <scope>NUCLEOTIDE SEQUENCE</scope>
    <source>
        <strain evidence="14">CLA-AA-H250</strain>
    </source>
</reference>
<evidence type="ECO:0000256" key="12">
    <source>
        <dbReference type="HAMAP-Rule" id="MF_00983"/>
    </source>
</evidence>
<dbReference type="CDD" id="cd18804">
    <property type="entry name" value="SF2_C_priA"/>
    <property type="match status" value="1"/>
</dbReference>
<dbReference type="Gene3D" id="3.40.1440.60">
    <property type="entry name" value="PriA, 3(prime) DNA-binding domain"/>
    <property type="match status" value="1"/>
</dbReference>
<evidence type="ECO:0000256" key="8">
    <source>
        <dbReference type="ARBA" id="ARBA00022840"/>
    </source>
</evidence>
<dbReference type="InterPro" id="IPR027417">
    <property type="entry name" value="P-loop_NTPase"/>
</dbReference>
<dbReference type="EMBL" id="JAJEQC010000003">
    <property type="protein sequence ID" value="MCC2136172.1"/>
    <property type="molecule type" value="Genomic_DNA"/>
</dbReference>
<evidence type="ECO:0000256" key="11">
    <source>
        <dbReference type="ARBA" id="ARBA00048988"/>
    </source>
</evidence>
<comment type="catalytic activity">
    <reaction evidence="11 12">
        <text>ATP + H2O = ADP + phosphate + H(+)</text>
        <dbReference type="Rhea" id="RHEA:13065"/>
        <dbReference type="ChEBI" id="CHEBI:15377"/>
        <dbReference type="ChEBI" id="CHEBI:15378"/>
        <dbReference type="ChEBI" id="CHEBI:30616"/>
        <dbReference type="ChEBI" id="CHEBI:43474"/>
        <dbReference type="ChEBI" id="CHEBI:456216"/>
        <dbReference type="EC" id="5.6.2.4"/>
    </reaction>
</comment>
<evidence type="ECO:0000256" key="9">
    <source>
        <dbReference type="ARBA" id="ARBA00023125"/>
    </source>
</evidence>
<protein>
    <recommendedName>
        <fullName evidence="12">Replication restart protein PriA</fullName>
    </recommendedName>
    <alternativeName>
        <fullName evidence="12">ATP-dependent DNA helicase PriA</fullName>
        <ecNumber evidence="12">5.6.2.4</ecNumber>
    </alternativeName>
    <alternativeName>
        <fullName evidence="12">DNA 3'-5' helicase PriA</fullName>
    </alternativeName>
</protein>
<keyword evidence="10 12" id="KW-0413">Isomerase</keyword>
<dbReference type="EC" id="5.6.2.4" evidence="12"/>
<dbReference type="Proteomes" id="UP001199424">
    <property type="component" value="Unassembled WGS sequence"/>
</dbReference>
<dbReference type="GO" id="GO:0043138">
    <property type="term" value="F:3'-5' DNA helicase activity"/>
    <property type="evidence" value="ECO:0007669"/>
    <property type="project" value="UniProtKB-EC"/>
</dbReference>
<dbReference type="InterPro" id="IPR042115">
    <property type="entry name" value="PriA_3primeBD_sf"/>
</dbReference>
<dbReference type="GO" id="GO:0006270">
    <property type="term" value="P:DNA replication initiation"/>
    <property type="evidence" value="ECO:0007669"/>
    <property type="project" value="TreeGrafter"/>
</dbReference>
<dbReference type="AlphaFoldDB" id="A0AAE3DI38"/>
<evidence type="ECO:0000256" key="5">
    <source>
        <dbReference type="ARBA" id="ARBA00022801"/>
    </source>
</evidence>
<dbReference type="SMART" id="SM00487">
    <property type="entry name" value="DEXDc"/>
    <property type="match status" value="1"/>
</dbReference>
<feature type="binding site" evidence="12">
    <location>
        <position position="551"/>
    </location>
    <ligand>
        <name>Zn(2+)</name>
        <dbReference type="ChEBI" id="CHEBI:29105"/>
        <label>1</label>
    </ligand>
</feature>
<dbReference type="InterPro" id="IPR001650">
    <property type="entry name" value="Helicase_C-like"/>
</dbReference>
<comment type="function">
    <text evidence="12">Initiates the restart of stalled replication forks, which reloads the replicative helicase on sites other than the origin of replication. Recognizes and binds to abandoned replication forks and remodels them to uncover a helicase loading site. Promotes assembly of the primosome at these replication forks.</text>
</comment>
<comment type="catalytic activity">
    <reaction evidence="12">
        <text>Couples ATP hydrolysis with the unwinding of duplex DNA by translocating in the 3'-5' direction.</text>
        <dbReference type="EC" id="5.6.2.4"/>
    </reaction>
</comment>
<accession>A0AAE3DI38</accession>
<gene>
    <name evidence="12 14" type="primary">priA</name>
    <name evidence="14" type="ORF">LKD31_03970</name>
</gene>
<feature type="binding site" evidence="12">
    <location>
        <position position="520"/>
    </location>
    <ligand>
        <name>Zn(2+)</name>
        <dbReference type="ChEBI" id="CHEBI:29105"/>
        <label>2</label>
    </ligand>
</feature>
<keyword evidence="4 12" id="KW-0547">Nucleotide-binding</keyword>
<dbReference type="CDD" id="cd17929">
    <property type="entry name" value="DEXHc_priA"/>
    <property type="match status" value="1"/>
</dbReference>
<dbReference type="FunFam" id="3.40.50.300:FF:000489">
    <property type="entry name" value="Primosome assembly protein PriA"/>
    <property type="match status" value="1"/>
</dbReference>
<evidence type="ECO:0000259" key="13">
    <source>
        <dbReference type="PROSITE" id="PS51192"/>
    </source>
</evidence>
<keyword evidence="15" id="KW-1185">Reference proteome</keyword>
<dbReference type="InterPro" id="IPR005259">
    <property type="entry name" value="PriA"/>
</dbReference>
<evidence type="ECO:0000256" key="10">
    <source>
        <dbReference type="ARBA" id="ARBA00023235"/>
    </source>
</evidence>
<keyword evidence="6 12" id="KW-0347">Helicase</keyword>